<protein>
    <submittedName>
        <fullName evidence="2">Putative DNA-binding protein escarola</fullName>
    </submittedName>
</protein>
<dbReference type="SUPFAM" id="SSF117856">
    <property type="entry name" value="AF0104/ALDC/Ptd012-like"/>
    <property type="match status" value="1"/>
</dbReference>
<dbReference type="AlphaFoldDB" id="A0A830BTV6"/>
<feature type="region of interest" description="Disordered" evidence="1">
    <location>
        <begin position="1"/>
        <end position="76"/>
    </location>
</feature>
<dbReference type="GO" id="GO:0005634">
    <property type="term" value="C:nucleus"/>
    <property type="evidence" value="ECO:0007669"/>
    <property type="project" value="TreeGrafter"/>
</dbReference>
<comment type="caution">
    <text evidence="2">The sequence shown here is derived from an EMBL/GenBank/DDBJ whole genome shotgun (WGS) entry which is preliminary data.</text>
</comment>
<evidence type="ECO:0000313" key="3">
    <source>
        <dbReference type="Proteomes" id="UP000653305"/>
    </source>
</evidence>
<sequence>PATRLERHCHNAKNTKANRRIRNHQPQAPRPARGLQEQAQTPDHHHPGQRQRPESPRDGDNLGLRHMRQPGGLRAPEAAWRVRPQRNGLHHQRHAAAACVGGLRRHAPRPGSRYCPCSDRSWPPPAPPGVAGLAVYLAGPQGQVVGGSVVGGADRLRPVVIMAATFMNATFDPACHWMTMIMMRLTLLISSSFRITGQQRHHFDVADVYGISQNLAYEWKYAF</sequence>
<dbReference type="Proteomes" id="UP000653305">
    <property type="component" value="Unassembled WGS sequence"/>
</dbReference>
<evidence type="ECO:0000313" key="2">
    <source>
        <dbReference type="EMBL" id="GFP90860.1"/>
    </source>
</evidence>
<feature type="non-terminal residue" evidence="2">
    <location>
        <position position="1"/>
    </location>
</feature>
<feature type="compositionally biased region" description="Basic and acidic residues" evidence="1">
    <location>
        <begin position="42"/>
        <end position="60"/>
    </location>
</feature>
<feature type="compositionally biased region" description="Basic residues" evidence="1">
    <location>
        <begin position="10"/>
        <end position="23"/>
    </location>
</feature>
<dbReference type="GO" id="GO:0003680">
    <property type="term" value="F:minor groove of adenine-thymine-rich DNA binding"/>
    <property type="evidence" value="ECO:0007669"/>
    <property type="project" value="InterPro"/>
</dbReference>
<dbReference type="PANTHER" id="PTHR31100">
    <property type="entry name" value="AT-HOOK MOTIF NUCLEAR-LOCALIZED PROTEIN 15"/>
    <property type="match status" value="1"/>
</dbReference>
<keyword evidence="2" id="KW-0238">DNA-binding</keyword>
<keyword evidence="3" id="KW-1185">Reference proteome</keyword>
<evidence type="ECO:0000256" key="1">
    <source>
        <dbReference type="SAM" id="MobiDB-lite"/>
    </source>
</evidence>
<accession>A0A830BTV6</accession>
<dbReference type="GO" id="GO:0003700">
    <property type="term" value="F:DNA-binding transcription factor activity"/>
    <property type="evidence" value="ECO:0007669"/>
    <property type="project" value="TreeGrafter"/>
</dbReference>
<reference evidence="2" key="1">
    <citation type="submission" date="2020-07" db="EMBL/GenBank/DDBJ databases">
        <title>Ethylene signaling mediates host invasion by parasitic plants.</title>
        <authorList>
            <person name="Yoshida S."/>
        </authorList>
    </citation>
    <scope>NUCLEOTIDE SEQUENCE</scope>
    <source>
        <strain evidence="2">Okayama</strain>
    </source>
</reference>
<dbReference type="GO" id="GO:0010228">
    <property type="term" value="P:vegetative to reproductive phase transition of meristem"/>
    <property type="evidence" value="ECO:0007669"/>
    <property type="project" value="TreeGrafter"/>
</dbReference>
<proteinExistence type="predicted"/>
<gene>
    <name evidence="2" type="ORF">PHJA_001229900</name>
</gene>
<dbReference type="PANTHER" id="PTHR31100:SF48">
    <property type="entry name" value="AT-HOOK MOTIF NUCLEAR-LOCALIZED PROTEIN 16"/>
    <property type="match status" value="1"/>
</dbReference>
<organism evidence="2 3">
    <name type="scientific">Phtheirospermum japonicum</name>
    <dbReference type="NCBI Taxonomy" id="374723"/>
    <lineage>
        <taxon>Eukaryota</taxon>
        <taxon>Viridiplantae</taxon>
        <taxon>Streptophyta</taxon>
        <taxon>Embryophyta</taxon>
        <taxon>Tracheophyta</taxon>
        <taxon>Spermatophyta</taxon>
        <taxon>Magnoliopsida</taxon>
        <taxon>eudicotyledons</taxon>
        <taxon>Gunneridae</taxon>
        <taxon>Pentapetalae</taxon>
        <taxon>asterids</taxon>
        <taxon>lamiids</taxon>
        <taxon>Lamiales</taxon>
        <taxon>Orobanchaceae</taxon>
        <taxon>Orobanchaceae incertae sedis</taxon>
        <taxon>Phtheirospermum</taxon>
    </lineage>
</organism>
<dbReference type="EMBL" id="BMAC01000228">
    <property type="protein sequence ID" value="GFP90860.1"/>
    <property type="molecule type" value="Genomic_DNA"/>
</dbReference>
<dbReference type="InterPro" id="IPR014476">
    <property type="entry name" value="AHL15-29"/>
</dbReference>
<name>A0A830BTV6_9LAMI</name>